<dbReference type="OrthoDB" id="9799090at2"/>
<dbReference type="SUPFAM" id="SSF81324">
    <property type="entry name" value="Voltage-gated potassium channels"/>
    <property type="match status" value="1"/>
</dbReference>
<evidence type="ECO:0000313" key="3">
    <source>
        <dbReference type="EMBL" id="QDO89410.1"/>
    </source>
</evidence>
<dbReference type="EMBL" id="CP041616">
    <property type="protein sequence ID" value="QDO89410.1"/>
    <property type="molecule type" value="Genomic_DNA"/>
</dbReference>
<gene>
    <name evidence="3" type="ORF">FNH13_14620</name>
</gene>
<evidence type="ECO:0000259" key="2">
    <source>
        <dbReference type="Pfam" id="PF07885"/>
    </source>
</evidence>
<dbReference type="AlphaFoldDB" id="A0A516GDH3"/>
<feature type="domain" description="Potassium channel" evidence="2">
    <location>
        <begin position="77"/>
        <end position="149"/>
    </location>
</feature>
<dbReference type="Proteomes" id="UP000315395">
    <property type="component" value="Chromosome"/>
</dbReference>
<dbReference type="Pfam" id="PF07885">
    <property type="entry name" value="Ion_trans_2"/>
    <property type="match status" value="1"/>
</dbReference>
<reference evidence="3 4" key="1">
    <citation type="submission" date="2019-07" db="EMBL/GenBank/DDBJ databases">
        <title>complete genome sequencing of Ornithinimicrobium sp. H23M54.</title>
        <authorList>
            <person name="Bae J.-W."/>
            <person name="Lee S.-Y."/>
        </authorList>
    </citation>
    <scope>NUCLEOTIDE SEQUENCE [LARGE SCALE GENOMIC DNA]</scope>
    <source>
        <strain evidence="3 4">H23M54</strain>
    </source>
</reference>
<keyword evidence="1" id="KW-0472">Membrane</keyword>
<keyword evidence="3" id="KW-0406">Ion transport</keyword>
<feature type="transmembrane region" description="Helical" evidence="1">
    <location>
        <begin position="7"/>
        <end position="25"/>
    </location>
</feature>
<protein>
    <submittedName>
        <fullName evidence="3">Two pore domain potassium channel family protein</fullName>
    </submittedName>
</protein>
<keyword evidence="3" id="KW-0407">Ion channel</keyword>
<dbReference type="InterPro" id="IPR013099">
    <property type="entry name" value="K_chnl_dom"/>
</dbReference>
<keyword evidence="1" id="KW-1133">Transmembrane helix</keyword>
<keyword evidence="4" id="KW-1185">Reference proteome</keyword>
<keyword evidence="1" id="KW-0812">Transmembrane</keyword>
<name>A0A516GDH3_9MICO</name>
<dbReference type="GO" id="GO:0034220">
    <property type="term" value="P:monoatomic ion transmembrane transport"/>
    <property type="evidence" value="ECO:0007669"/>
    <property type="project" value="UniProtKB-KW"/>
</dbReference>
<feature type="transmembrane region" description="Helical" evidence="1">
    <location>
        <begin position="130"/>
        <end position="151"/>
    </location>
</feature>
<evidence type="ECO:0000313" key="4">
    <source>
        <dbReference type="Proteomes" id="UP000315395"/>
    </source>
</evidence>
<keyword evidence="3" id="KW-0813">Transport</keyword>
<proteinExistence type="predicted"/>
<dbReference type="Gene3D" id="1.10.287.70">
    <property type="match status" value="1"/>
</dbReference>
<organism evidence="3 4">
    <name type="scientific">Ornithinimicrobium ciconiae</name>
    <dbReference type="NCBI Taxonomy" id="2594265"/>
    <lineage>
        <taxon>Bacteria</taxon>
        <taxon>Bacillati</taxon>
        <taxon>Actinomycetota</taxon>
        <taxon>Actinomycetes</taxon>
        <taxon>Micrococcales</taxon>
        <taxon>Ornithinimicrobiaceae</taxon>
        <taxon>Ornithinimicrobium</taxon>
    </lineage>
</organism>
<accession>A0A516GDH3</accession>
<sequence>MSPGVRAWFRPAWGFTGVLVAYYALPLDRDASVLRLAISLLVTGGGLGILAWMMALELHRVRAGQPGRATGVLTMLLVLVILSFSLTFYLLNVLAPGQVAGLSTRTDALYFTLSTMTTVGYGDVHAQGQVARAVVCGLIVFTIVVIASLAAHARFRPPSF</sequence>
<dbReference type="KEGG" id="orz:FNH13_14620"/>
<evidence type="ECO:0000256" key="1">
    <source>
        <dbReference type="SAM" id="Phobius"/>
    </source>
</evidence>
<feature type="transmembrane region" description="Helical" evidence="1">
    <location>
        <begin position="70"/>
        <end position="91"/>
    </location>
</feature>
<feature type="transmembrane region" description="Helical" evidence="1">
    <location>
        <begin position="37"/>
        <end position="58"/>
    </location>
</feature>